<sequence length="123" mass="12858">MKAISFIKKHAMVVLAGAAIIGFSSFKLAEKIIYPADEVWFEFNSSLNPGDSGYDTAITTPSNYTNTGSATNPSQCSSTPKVCAVKAEPDGSGHVSASTLNSLKADMLNPSSSNPAISKKPND</sequence>
<reference evidence="2 3" key="1">
    <citation type="journal article" date="2015" name="Stand. Genomic Sci.">
        <title>Genomic Encyclopedia of Bacterial and Archaeal Type Strains, Phase III: the genomes of soil and plant-associated and newly described type strains.</title>
        <authorList>
            <person name="Whitman W.B."/>
            <person name="Woyke T."/>
            <person name="Klenk H.P."/>
            <person name="Zhou Y."/>
            <person name="Lilburn T.G."/>
            <person name="Beck B.J."/>
            <person name="De Vos P."/>
            <person name="Vandamme P."/>
            <person name="Eisen J.A."/>
            <person name="Garrity G."/>
            <person name="Hugenholtz P."/>
            <person name="Kyrpides N.C."/>
        </authorList>
    </citation>
    <scope>NUCLEOTIDE SEQUENCE [LARGE SCALE GENOMIC DNA]</scope>
    <source>
        <strain evidence="2 3">CGMCC 1.6855</strain>
    </source>
</reference>
<gene>
    <name evidence="2" type="ORF">IQ31_05331</name>
</gene>
<dbReference type="Proteomes" id="UP000315908">
    <property type="component" value="Unassembled WGS sequence"/>
</dbReference>
<dbReference type="RefSeq" id="WP_145331125.1">
    <property type="nucleotide sequence ID" value="NZ_JBPFPW010000004.1"/>
</dbReference>
<organism evidence="2 3">
    <name type="scientific">Sphingobacterium siyangense</name>
    <dbReference type="NCBI Taxonomy" id="459529"/>
    <lineage>
        <taxon>Bacteria</taxon>
        <taxon>Pseudomonadati</taxon>
        <taxon>Bacteroidota</taxon>
        <taxon>Sphingobacteriia</taxon>
        <taxon>Sphingobacteriales</taxon>
        <taxon>Sphingobacteriaceae</taxon>
        <taxon>Sphingobacterium</taxon>
    </lineage>
</organism>
<protein>
    <submittedName>
        <fullName evidence="2">Uncharacterized protein</fullName>
    </submittedName>
</protein>
<proteinExistence type="predicted"/>
<evidence type="ECO:0000256" key="1">
    <source>
        <dbReference type="SAM" id="MobiDB-lite"/>
    </source>
</evidence>
<accession>A0A562M4K0</accession>
<comment type="caution">
    <text evidence="2">The sequence shown here is derived from an EMBL/GenBank/DDBJ whole genome shotgun (WGS) entry which is preliminary data.</text>
</comment>
<evidence type="ECO:0000313" key="2">
    <source>
        <dbReference type="EMBL" id="TWI14855.1"/>
    </source>
</evidence>
<feature type="region of interest" description="Disordered" evidence="1">
    <location>
        <begin position="104"/>
        <end position="123"/>
    </location>
</feature>
<name>A0A562M4K0_9SPHI</name>
<evidence type="ECO:0000313" key="3">
    <source>
        <dbReference type="Proteomes" id="UP000315908"/>
    </source>
</evidence>
<dbReference type="AlphaFoldDB" id="A0A562M4K0"/>
<dbReference type="EMBL" id="VLKR01000050">
    <property type="protein sequence ID" value="TWI14855.1"/>
    <property type="molecule type" value="Genomic_DNA"/>
</dbReference>